<feature type="compositionally biased region" description="Basic and acidic residues" evidence="5">
    <location>
        <begin position="343"/>
        <end position="352"/>
    </location>
</feature>
<protein>
    <recommendedName>
        <fullName evidence="4">D-aminoacyl-tRNA deacylase</fullName>
        <ecNumber evidence="4">3.1.1.96</ecNumber>
    </recommendedName>
</protein>
<dbReference type="InterPro" id="IPR007508">
    <property type="entry name" value="DtdA"/>
</dbReference>
<dbReference type="InterPro" id="IPR018033">
    <property type="entry name" value="Deacylase_DtdA_archaea"/>
</dbReference>
<name>G0LHJ6_HALWC</name>
<sequence length="513" mass="55434">MIGLVVSSADAASVTISDQLHELVEWESHRDAAGDEYEQYDDFEMRTIDEWHLEAENASELFSTTPQIIAFLSRHSGDTGPLLTTHFTGNFGPAEYGGEPGSFAQACPMIQQTLLEAFDWYAPSKYDVGIECTHHGPTTVGAPSLFVELGSSETEWNDPDGAHAVAQAILELSGEDAPANVETDRTVVGFGGGHYAPRFERIIRETDWVVGHIGADWALDSMGAPAANRDIINHAVTASDADVALVADDRPELTKVISQADIRVVQERWLRETTGVSRPMVSALENALVPIAAGLRLGTPATEYDPTTSDEFVITDRHTDNDAVGTIHTKESSDIDTGTNHNVDAERTESEDSHNIRDAIDWAGADAVVLAFPTSLMETITGIDIETTNQVFSKHTLAFETTEGGTRPTGRMIVSDYLSVESITHALIDILKLKYDRVERTDETLRVRRQVFDPAKAATLDVPEGPAFGRLAAGESVTVAGRTIDPEAVHTTETVTFPVFSTSASSSSSSSSS</sequence>
<evidence type="ECO:0000256" key="3">
    <source>
        <dbReference type="ARBA" id="ARBA00022833"/>
    </source>
</evidence>
<comment type="function">
    <text evidence="4">D-aminoacyl-tRNA deacylase with broad substrate specificity. By recycling D-aminoacyl-tRNA to D-amino acids and free tRNA molecules, this enzyme counteracts the toxicity associated with the formation of D-aminoacyl-tRNA entities in vivo.</text>
</comment>
<keyword evidence="2 4" id="KW-0378">Hydrolase</keyword>
<evidence type="ECO:0000313" key="6">
    <source>
        <dbReference type="EMBL" id="CCC39234.1"/>
    </source>
</evidence>
<reference evidence="6 7" key="1">
    <citation type="journal article" date="2011" name="PLoS ONE">
        <title>Haloquadratum walsbyi: limited diversity in a global pond.</title>
        <authorList>
            <person name="Dyall-Smith M."/>
            <person name="Pfeiffer F."/>
            <person name="Klee K."/>
            <person name="Palm P."/>
            <person name="Gross K."/>
            <person name="Schuster S.C."/>
            <person name="Rampp M."/>
            <person name="Oesterhelt D."/>
        </authorList>
    </citation>
    <scope>NUCLEOTIDE SEQUENCE [LARGE SCALE GENOMIC DNA]</scope>
    <source>
        <strain evidence="7">DSM 16854 / JCM 12705 / C23</strain>
    </source>
</reference>
<dbReference type="Pfam" id="PF04414">
    <property type="entry name" value="tRNA_deacylase"/>
    <property type="match status" value="1"/>
</dbReference>
<dbReference type="AlphaFoldDB" id="G0LHJ6"/>
<accession>G0LHJ6</accession>
<dbReference type="PANTHER" id="PTHR34667">
    <property type="entry name" value="D-AMINOACYL-TRNA DEACYLASE"/>
    <property type="match status" value="1"/>
</dbReference>
<evidence type="ECO:0000313" key="7">
    <source>
        <dbReference type="Proteomes" id="UP000007954"/>
    </source>
</evidence>
<dbReference type="SUPFAM" id="SSF142535">
    <property type="entry name" value="AF0625-like"/>
    <property type="match status" value="1"/>
</dbReference>
<dbReference type="EC" id="3.1.1.96" evidence="4"/>
<dbReference type="EMBL" id="FR746099">
    <property type="protein sequence ID" value="CCC39234.1"/>
    <property type="molecule type" value="Genomic_DNA"/>
</dbReference>
<keyword evidence="1 4" id="KW-0479">Metal-binding</keyword>
<comment type="subunit">
    <text evidence="4">Monomer.</text>
</comment>
<dbReference type="NCBIfam" id="NF011437">
    <property type="entry name" value="PRK14866.1-5"/>
    <property type="match status" value="1"/>
</dbReference>
<evidence type="ECO:0000256" key="1">
    <source>
        <dbReference type="ARBA" id="ARBA00022723"/>
    </source>
</evidence>
<dbReference type="GO" id="GO:0051499">
    <property type="term" value="F:D-aminoacyl-tRNA deacylase activity"/>
    <property type="evidence" value="ECO:0007669"/>
    <property type="project" value="UniProtKB-UniRule"/>
</dbReference>
<dbReference type="PANTHER" id="PTHR34667:SF1">
    <property type="entry name" value="D-AMINOACYL-TRNA DEACYLASE"/>
    <property type="match status" value="1"/>
</dbReference>
<dbReference type="Gene3D" id="3.40.630.50">
    <property type="entry name" value="AF0625-like"/>
    <property type="match status" value="1"/>
</dbReference>
<gene>
    <name evidence="4 6" type="primary">dtdA</name>
    <name evidence="6" type="ordered locus">Hqrw_1272</name>
</gene>
<dbReference type="GO" id="GO:0008270">
    <property type="term" value="F:zinc ion binding"/>
    <property type="evidence" value="ECO:0007669"/>
    <property type="project" value="UniProtKB-UniRule"/>
</dbReference>
<dbReference type="Gene3D" id="3.40.50.10700">
    <property type="entry name" value="AF0625-like"/>
    <property type="match status" value="1"/>
</dbReference>
<feature type="region of interest" description="Disordered" evidence="5">
    <location>
        <begin position="331"/>
        <end position="352"/>
    </location>
</feature>
<evidence type="ECO:0000256" key="5">
    <source>
        <dbReference type="SAM" id="MobiDB-lite"/>
    </source>
</evidence>
<keyword evidence="3 4" id="KW-0862">Zinc</keyword>
<dbReference type="GO" id="GO:0106026">
    <property type="term" value="F:Gly-tRNA(Ala) deacylase activity"/>
    <property type="evidence" value="ECO:0007669"/>
    <property type="project" value="RHEA"/>
</dbReference>
<proteinExistence type="inferred from homology"/>
<dbReference type="HAMAP" id="MF_00562">
    <property type="entry name" value="Deacylase_DtdA"/>
    <property type="match status" value="1"/>
</dbReference>
<comment type="catalytic activity">
    <reaction evidence="4">
        <text>a D-aminoacyl-tRNA + H2O = a tRNA + a D-alpha-amino acid + H(+)</text>
        <dbReference type="Rhea" id="RHEA:13953"/>
        <dbReference type="Rhea" id="RHEA-COMP:10123"/>
        <dbReference type="Rhea" id="RHEA-COMP:10124"/>
        <dbReference type="ChEBI" id="CHEBI:15377"/>
        <dbReference type="ChEBI" id="CHEBI:15378"/>
        <dbReference type="ChEBI" id="CHEBI:59871"/>
        <dbReference type="ChEBI" id="CHEBI:78442"/>
        <dbReference type="ChEBI" id="CHEBI:79333"/>
        <dbReference type="EC" id="3.1.1.96"/>
    </reaction>
</comment>
<comment type="cofactor">
    <cofactor evidence="4">
        <name>Zn(2+)</name>
        <dbReference type="ChEBI" id="CHEBI:29105"/>
    </cofactor>
    <text evidence="4">Binds 2 Zn(2+) ions per subunit.</text>
</comment>
<evidence type="ECO:0000256" key="2">
    <source>
        <dbReference type="ARBA" id="ARBA00022801"/>
    </source>
</evidence>
<comment type="catalytic activity">
    <reaction evidence="4">
        <text>glycyl-tRNA(Ala) + H2O = tRNA(Ala) + glycine + H(+)</text>
        <dbReference type="Rhea" id="RHEA:53744"/>
        <dbReference type="Rhea" id="RHEA-COMP:9657"/>
        <dbReference type="Rhea" id="RHEA-COMP:13640"/>
        <dbReference type="ChEBI" id="CHEBI:15377"/>
        <dbReference type="ChEBI" id="CHEBI:15378"/>
        <dbReference type="ChEBI" id="CHEBI:57305"/>
        <dbReference type="ChEBI" id="CHEBI:78442"/>
        <dbReference type="ChEBI" id="CHEBI:78522"/>
        <dbReference type="EC" id="3.1.1.96"/>
    </reaction>
</comment>
<dbReference type="KEGG" id="hwc:Hqrw_1272"/>
<organism evidence="6 7">
    <name type="scientific">Haloquadratum walsbyi (strain DSM 16854 / JCM 12705 / C23)</name>
    <dbReference type="NCBI Taxonomy" id="768065"/>
    <lineage>
        <taxon>Archaea</taxon>
        <taxon>Methanobacteriati</taxon>
        <taxon>Methanobacteriota</taxon>
        <taxon>Stenosarchaea group</taxon>
        <taxon>Halobacteria</taxon>
        <taxon>Halobacteriales</taxon>
        <taxon>Haloferacaceae</taxon>
        <taxon>Haloquadratum</taxon>
    </lineage>
</organism>
<dbReference type="Proteomes" id="UP000007954">
    <property type="component" value="Chromosome"/>
</dbReference>
<dbReference type="GO" id="GO:0019478">
    <property type="term" value="P:D-amino acid catabolic process"/>
    <property type="evidence" value="ECO:0007669"/>
    <property type="project" value="UniProtKB-UniRule"/>
</dbReference>
<evidence type="ECO:0000256" key="4">
    <source>
        <dbReference type="HAMAP-Rule" id="MF_00562"/>
    </source>
</evidence>
<comment type="similarity">
    <text evidence="4">Belongs to the DtdA deacylase family.</text>
</comment>
<dbReference type="HOGENOM" id="CLU_610619_0_0_2"/>